<sequence length="96" mass="10060">MGLAGDGQLVPSQVCQLGPEAVVAAGAEPARWVLAIARRRTKVELDGQLQMMIAFVVAQQRSSQLDSGAGARSSTASQWSKCCGSVAQALPFSGWR</sequence>
<gene>
    <name evidence="1" type="ORF">WR25_22853</name>
</gene>
<organism evidence="1 2">
    <name type="scientific">Diploscapter pachys</name>
    <dbReference type="NCBI Taxonomy" id="2018661"/>
    <lineage>
        <taxon>Eukaryota</taxon>
        <taxon>Metazoa</taxon>
        <taxon>Ecdysozoa</taxon>
        <taxon>Nematoda</taxon>
        <taxon>Chromadorea</taxon>
        <taxon>Rhabditida</taxon>
        <taxon>Rhabditina</taxon>
        <taxon>Rhabditomorpha</taxon>
        <taxon>Rhabditoidea</taxon>
        <taxon>Rhabditidae</taxon>
        <taxon>Diploscapter</taxon>
    </lineage>
</organism>
<dbReference type="Proteomes" id="UP000218231">
    <property type="component" value="Unassembled WGS sequence"/>
</dbReference>
<accession>A0A2A2M3K0</accession>
<dbReference type="AlphaFoldDB" id="A0A2A2M3K0"/>
<name>A0A2A2M3K0_9BILA</name>
<comment type="caution">
    <text evidence="1">The sequence shown here is derived from an EMBL/GenBank/DDBJ whole genome shotgun (WGS) entry which is preliminary data.</text>
</comment>
<evidence type="ECO:0000313" key="1">
    <source>
        <dbReference type="EMBL" id="PAV92999.1"/>
    </source>
</evidence>
<reference evidence="1 2" key="1">
    <citation type="journal article" date="2017" name="Curr. Biol.">
        <title>Genome architecture and evolution of a unichromosomal asexual nematode.</title>
        <authorList>
            <person name="Fradin H."/>
            <person name="Zegar C."/>
            <person name="Gutwein M."/>
            <person name="Lucas J."/>
            <person name="Kovtun M."/>
            <person name="Corcoran D."/>
            <person name="Baugh L.R."/>
            <person name="Kiontke K."/>
            <person name="Gunsalus K."/>
            <person name="Fitch D.H."/>
            <person name="Piano F."/>
        </authorList>
    </citation>
    <scope>NUCLEOTIDE SEQUENCE [LARGE SCALE GENOMIC DNA]</scope>
    <source>
        <strain evidence="1">PF1309</strain>
    </source>
</reference>
<dbReference type="EMBL" id="LIAE01005826">
    <property type="protein sequence ID" value="PAV92999.1"/>
    <property type="molecule type" value="Genomic_DNA"/>
</dbReference>
<proteinExistence type="predicted"/>
<keyword evidence="2" id="KW-1185">Reference proteome</keyword>
<protein>
    <submittedName>
        <fullName evidence="1">Uncharacterized protein</fullName>
    </submittedName>
</protein>
<evidence type="ECO:0000313" key="2">
    <source>
        <dbReference type="Proteomes" id="UP000218231"/>
    </source>
</evidence>